<protein>
    <submittedName>
        <fullName evidence="2">Uncharacterized protein</fullName>
    </submittedName>
</protein>
<evidence type="ECO:0000313" key="2">
    <source>
        <dbReference type="EMBL" id="CAL1389064.1"/>
    </source>
</evidence>
<gene>
    <name evidence="2" type="ORF">LTRI10_LOCUS29951</name>
</gene>
<dbReference type="EMBL" id="OZ034818">
    <property type="protein sequence ID" value="CAL1389064.1"/>
    <property type="molecule type" value="Genomic_DNA"/>
</dbReference>
<feature type="region of interest" description="Disordered" evidence="1">
    <location>
        <begin position="1"/>
        <end position="55"/>
    </location>
</feature>
<sequence length="97" mass="10384">MIRLSDSKASSDQLPRKSDSSQHPFVSPTPSPPTSPVANPTTIVAATESTTFSTPGHTATTFLICLVLLPGEVCQAVSLRQSLLIQIQQTAESRSRY</sequence>
<accession>A0AAV2ETF9</accession>
<name>A0AAV2ETF9_9ROSI</name>
<reference evidence="2 3" key="1">
    <citation type="submission" date="2024-04" db="EMBL/GenBank/DDBJ databases">
        <authorList>
            <person name="Fracassetti M."/>
        </authorList>
    </citation>
    <scope>NUCLEOTIDE SEQUENCE [LARGE SCALE GENOMIC DNA]</scope>
</reference>
<evidence type="ECO:0000256" key="1">
    <source>
        <dbReference type="SAM" id="MobiDB-lite"/>
    </source>
</evidence>
<proteinExistence type="predicted"/>
<dbReference type="AlphaFoldDB" id="A0AAV2ETF9"/>
<keyword evidence="3" id="KW-1185">Reference proteome</keyword>
<dbReference type="Proteomes" id="UP001497516">
    <property type="component" value="Chromosome 5"/>
</dbReference>
<evidence type="ECO:0000313" key="3">
    <source>
        <dbReference type="Proteomes" id="UP001497516"/>
    </source>
</evidence>
<organism evidence="2 3">
    <name type="scientific">Linum trigynum</name>
    <dbReference type="NCBI Taxonomy" id="586398"/>
    <lineage>
        <taxon>Eukaryota</taxon>
        <taxon>Viridiplantae</taxon>
        <taxon>Streptophyta</taxon>
        <taxon>Embryophyta</taxon>
        <taxon>Tracheophyta</taxon>
        <taxon>Spermatophyta</taxon>
        <taxon>Magnoliopsida</taxon>
        <taxon>eudicotyledons</taxon>
        <taxon>Gunneridae</taxon>
        <taxon>Pentapetalae</taxon>
        <taxon>rosids</taxon>
        <taxon>fabids</taxon>
        <taxon>Malpighiales</taxon>
        <taxon>Linaceae</taxon>
        <taxon>Linum</taxon>
    </lineage>
</organism>